<evidence type="ECO:0000313" key="2">
    <source>
        <dbReference type="Proteomes" id="UP000319728"/>
    </source>
</evidence>
<evidence type="ECO:0000313" key="1">
    <source>
        <dbReference type="EMBL" id="TWJ27882.1"/>
    </source>
</evidence>
<keyword evidence="2" id="KW-1185">Reference proteome</keyword>
<dbReference type="Gene3D" id="3.30.530.20">
    <property type="match status" value="1"/>
</dbReference>
<name>A0A562WC99_9ACTN</name>
<sequence length="117" mass="12526">MPAGRWQVVTVGRPADEVLPGGRLPEPLARLGDGVQVRVRPAPGDQGTELAVRAPDGRFAGLAAHLVGDDPDQVLRAALREVRQLAETGEPLRPDRPRVERFPGRGSRWSGGRAMPG</sequence>
<proteinExistence type="predicted"/>
<dbReference type="Proteomes" id="UP000319728">
    <property type="component" value="Unassembled WGS sequence"/>
</dbReference>
<dbReference type="EMBL" id="VLLP01000001">
    <property type="protein sequence ID" value="TWJ27882.1"/>
    <property type="molecule type" value="Genomic_DNA"/>
</dbReference>
<protein>
    <submittedName>
        <fullName evidence="1">Uncharacterized protein</fullName>
    </submittedName>
</protein>
<accession>A0A562WC99</accession>
<organism evidence="1 2">
    <name type="scientific">Micromonospora sagamiensis</name>
    <dbReference type="NCBI Taxonomy" id="47875"/>
    <lineage>
        <taxon>Bacteria</taxon>
        <taxon>Bacillati</taxon>
        <taxon>Actinomycetota</taxon>
        <taxon>Actinomycetes</taxon>
        <taxon>Micromonosporales</taxon>
        <taxon>Micromonosporaceae</taxon>
        <taxon>Micromonospora</taxon>
    </lineage>
</organism>
<comment type="caution">
    <text evidence="1">The sequence shown here is derived from an EMBL/GenBank/DDBJ whole genome shotgun (WGS) entry which is preliminary data.</text>
</comment>
<reference evidence="1 2" key="1">
    <citation type="submission" date="2019-07" db="EMBL/GenBank/DDBJ databases">
        <title>R&amp;d 2014.</title>
        <authorList>
            <person name="Klenk H.-P."/>
        </authorList>
    </citation>
    <scope>NUCLEOTIDE SEQUENCE [LARGE SCALE GENOMIC DNA]</scope>
    <source>
        <strain evidence="1 2">DSM 43912</strain>
    </source>
</reference>
<gene>
    <name evidence="1" type="ORF">JD81_01382</name>
</gene>
<dbReference type="AlphaFoldDB" id="A0A562WC99"/>
<dbReference type="InterPro" id="IPR023393">
    <property type="entry name" value="START-like_dom_sf"/>
</dbReference>